<dbReference type="AlphaFoldDB" id="A0A3P8V0C6"/>
<dbReference type="STRING" id="244447.ENSCSEP00000006486"/>
<dbReference type="RefSeq" id="XP_008319911.1">
    <property type="nucleotide sequence ID" value="XM_008321689.3"/>
</dbReference>
<dbReference type="GeneTree" id="ENSGT00390000003133"/>
<dbReference type="SUPFAM" id="SSF50249">
    <property type="entry name" value="Nucleic acid-binding proteins"/>
    <property type="match status" value="1"/>
</dbReference>
<dbReference type="GeneID" id="103387161"/>
<reference evidence="5 6" key="1">
    <citation type="journal article" date="2014" name="Nat. Genet.">
        <title>Whole-genome sequence of a flatfish provides insights into ZW sex chromosome evolution and adaptation to a benthic lifestyle.</title>
        <authorList>
            <person name="Chen S."/>
            <person name="Zhang G."/>
            <person name="Shao C."/>
            <person name="Huang Q."/>
            <person name="Liu G."/>
            <person name="Zhang P."/>
            <person name="Song W."/>
            <person name="An N."/>
            <person name="Chalopin D."/>
            <person name="Volff J.N."/>
            <person name="Hong Y."/>
            <person name="Li Q."/>
            <person name="Sha Z."/>
            <person name="Zhou H."/>
            <person name="Xie M."/>
            <person name="Yu Q."/>
            <person name="Liu Y."/>
            <person name="Xiang H."/>
            <person name="Wang N."/>
            <person name="Wu K."/>
            <person name="Yang C."/>
            <person name="Zhou Q."/>
            <person name="Liao X."/>
            <person name="Yang L."/>
            <person name="Hu Q."/>
            <person name="Zhang J."/>
            <person name="Meng L."/>
            <person name="Jin L."/>
            <person name="Tian Y."/>
            <person name="Lian J."/>
            <person name="Yang J."/>
            <person name="Miao G."/>
            <person name="Liu S."/>
            <person name="Liang Z."/>
            <person name="Yan F."/>
            <person name="Li Y."/>
            <person name="Sun B."/>
            <person name="Zhang H."/>
            <person name="Zhang J."/>
            <person name="Zhu Y."/>
            <person name="Du M."/>
            <person name="Zhao Y."/>
            <person name="Schartl M."/>
            <person name="Tang Q."/>
            <person name="Wang J."/>
        </authorList>
    </citation>
    <scope>NUCLEOTIDE SEQUENCE</scope>
</reference>
<dbReference type="InterPro" id="IPR049507">
    <property type="entry name" value="SHLD2_OB1"/>
</dbReference>
<dbReference type="PANTHER" id="PTHR14495">
    <property type="entry name" value="SHIELDIN COMPLEX SUBUNIT 2"/>
    <property type="match status" value="1"/>
</dbReference>
<evidence type="ECO:0000259" key="4">
    <source>
        <dbReference type="Pfam" id="PF22779"/>
    </source>
</evidence>
<feature type="compositionally biased region" description="Basic and acidic residues" evidence="1">
    <location>
        <begin position="85"/>
        <end position="100"/>
    </location>
</feature>
<dbReference type="Pfam" id="PF21669">
    <property type="entry name" value="SHLD2_OB1"/>
    <property type="match status" value="1"/>
</dbReference>
<evidence type="ECO:0000256" key="1">
    <source>
        <dbReference type="SAM" id="MobiDB-lite"/>
    </source>
</evidence>
<feature type="region of interest" description="Disordered" evidence="1">
    <location>
        <begin position="1"/>
        <end position="101"/>
    </location>
</feature>
<keyword evidence="6" id="KW-1185">Reference proteome</keyword>
<dbReference type="Proteomes" id="UP000265120">
    <property type="component" value="Chromosome 12"/>
</dbReference>
<dbReference type="FunCoup" id="A0A3P8V0C6">
    <property type="interactions" value="568"/>
</dbReference>
<dbReference type="GO" id="GO:0035861">
    <property type="term" value="C:site of double-strand break"/>
    <property type="evidence" value="ECO:0007669"/>
    <property type="project" value="TreeGrafter"/>
</dbReference>
<dbReference type="Gene3D" id="2.40.50.140">
    <property type="entry name" value="Nucleic acid-binding proteins"/>
    <property type="match status" value="1"/>
</dbReference>
<dbReference type="InterPro" id="IPR012340">
    <property type="entry name" value="NA-bd_OB-fold"/>
</dbReference>
<dbReference type="Pfam" id="PF15793">
    <property type="entry name" value="SHLD2_C"/>
    <property type="match status" value="1"/>
</dbReference>
<evidence type="ECO:0000259" key="3">
    <source>
        <dbReference type="Pfam" id="PF21669"/>
    </source>
</evidence>
<dbReference type="PANTHER" id="PTHR14495:SF2">
    <property type="entry name" value="SHIELDIN COMPLEX SUBUNIT 2"/>
    <property type="match status" value="1"/>
</dbReference>
<feature type="compositionally biased region" description="Low complexity" evidence="1">
    <location>
        <begin position="171"/>
        <end position="186"/>
    </location>
</feature>
<dbReference type="CTD" id="54537"/>
<dbReference type="OMA" id="CHLKEIK"/>
<dbReference type="OrthoDB" id="5963585at2759"/>
<feature type="region of interest" description="Disordered" evidence="1">
    <location>
        <begin position="163"/>
        <end position="197"/>
    </location>
</feature>
<dbReference type="GO" id="GO:0005634">
    <property type="term" value="C:nucleus"/>
    <property type="evidence" value="ECO:0007669"/>
    <property type="project" value="TreeGrafter"/>
</dbReference>
<dbReference type="KEGG" id="csem:103387161"/>
<name>A0A3P8V0C6_CYNSE</name>
<protein>
    <submittedName>
        <fullName evidence="5">Shieldin complex subunit 2</fullName>
    </submittedName>
</protein>
<feature type="domain" description="Shieldin complex subunit 2 second OB fold" evidence="4">
    <location>
        <begin position="429"/>
        <end position="514"/>
    </location>
</feature>
<dbReference type="GO" id="GO:0010569">
    <property type="term" value="P:regulation of double-strand break repair via homologous recombination"/>
    <property type="evidence" value="ECO:0007669"/>
    <property type="project" value="TreeGrafter"/>
</dbReference>
<evidence type="ECO:0000259" key="2">
    <source>
        <dbReference type="Pfam" id="PF15793"/>
    </source>
</evidence>
<organism evidence="5 6">
    <name type="scientific">Cynoglossus semilaevis</name>
    <name type="common">Tongue sole</name>
    <dbReference type="NCBI Taxonomy" id="244447"/>
    <lineage>
        <taxon>Eukaryota</taxon>
        <taxon>Metazoa</taxon>
        <taxon>Chordata</taxon>
        <taxon>Craniata</taxon>
        <taxon>Vertebrata</taxon>
        <taxon>Euteleostomi</taxon>
        <taxon>Actinopterygii</taxon>
        <taxon>Neopterygii</taxon>
        <taxon>Teleostei</taxon>
        <taxon>Neoteleostei</taxon>
        <taxon>Acanthomorphata</taxon>
        <taxon>Carangaria</taxon>
        <taxon>Pleuronectiformes</taxon>
        <taxon>Pleuronectoidei</taxon>
        <taxon>Cynoglossidae</taxon>
        <taxon>Cynoglossinae</taxon>
        <taxon>Cynoglossus</taxon>
    </lineage>
</organism>
<reference evidence="5" key="3">
    <citation type="submission" date="2025-09" db="UniProtKB">
        <authorList>
            <consortium name="Ensembl"/>
        </authorList>
    </citation>
    <scope>IDENTIFICATION</scope>
</reference>
<dbReference type="InterPro" id="IPR053944">
    <property type="entry name" value="SHLD2_OB2"/>
</dbReference>
<dbReference type="InterPro" id="IPR029715">
    <property type="entry name" value="FAM35A"/>
</dbReference>
<dbReference type="RefSeq" id="XP_024916786.1">
    <property type="nucleotide sequence ID" value="XM_025061018.1"/>
</dbReference>
<dbReference type="InterPro" id="IPR031589">
    <property type="entry name" value="SHLD2_C"/>
</dbReference>
<sequence>MCEPKKIHVFLGAPPPSSDTEPGQECDGHHQSGLRHLDLTWTEGRLRPLTGSAENDCLTETSKGQDKKLQTSCNPNGENECSSGGDHESAEGSDPDKEDQCSASVHEYLDSCFPAAQPEPEPNPSHCCEPKSLESVVPLRTENDYLATWTLSQALILRGSQSTSSPVKNLSTQKPPQVQSPSPASSNTPELFSPITPSPEASVELFSQICTTEMVEQRGVLLQATVKGVLYSQEAEPKTAHSLKKARKSEDLRTETPRDKVRSVGLYTSTTHLINCQKPNVKYCVLVVAVHPSHIKEVKMKSTGTFVPLASLVVTDQSNVELKVVLWRRAAFWAVAVSPGDILLITNLQVMEDRWRGETILQSTFSSKMLSLGHVAASTQPTAPQHVDAQSVSALCVFLRERRPLLASLPPPVPQDLKRVPYTSLSSLRANMLVNILLRVRHAHMSSEWREEAESRCRSARHSKVVLTVEQADGQQGVLLLWGASRDWLPRFTRDSGGVWDFRVLLVRDSLSSDCLELHSTPWSSCRHLQSTDRRLQNFLSPRRSLTVDGTVELDVDTLLSQQYSGFVELRVHVMSFRFQNTPSSQNAPVLLDSTTTLEGILELLSEDVTYSGCGRCAAELRTDANSIYIPCYPCLPHTSVRHYYRSAVLTVSGRGCTSLCVQVPPIALQEVLHAPPDKLQRSSAPGSLIKHIQVAAERLQALLSLPKKTFVITIRSNFLCDENSIILSQDFTLLNLQFPR</sequence>
<dbReference type="Ensembl" id="ENSCSET00000006558.1">
    <property type="protein sequence ID" value="ENSCSEP00000006486.1"/>
    <property type="gene ID" value="ENSCSEG00000004202.1"/>
</dbReference>
<reference evidence="5" key="2">
    <citation type="submission" date="2025-08" db="UniProtKB">
        <authorList>
            <consortium name="Ensembl"/>
        </authorList>
    </citation>
    <scope>IDENTIFICATION</scope>
</reference>
<feature type="domain" description="Shieldin complex subunit 2 C-terminal" evidence="2">
    <location>
        <begin position="572"/>
        <end position="738"/>
    </location>
</feature>
<dbReference type="Pfam" id="PF22779">
    <property type="entry name" value="OB_SHLD2_2nd"/>
    <property type="match status" value="1"/>
</dbReference>
<evidence type="ECO:0000313" key="6">
    <source>
        <dbReference type="Proteomes" id="UP000265120"/>
    </source>
</evidence>
<feature type="domain" description="Shieldin complex subunit 2 first OB fold" evidence="3">
    <location>
        <begin position="268"/>
        <end position="396"/>
    </location>
</feature>
<feature type="compositionally biased region" description="Polar residues" evidence="1">
    <location>
        <begin position="70"/>
        <end position="82"/>
    </location>
</feature>
<dbReference type="InParanoid" id="A0A3P8V0C6"/>
<accession>A0A3P8V0C6</accession>
<proteinExistence type="predicted"/>
<feature type="compositionally biased region" description="Basic and acidic residues" evidence="1">
    <location>
        <begin position="26"/>
        <end position="38"/>
    </location>
</feature>
<evidence type="ECO:0000313" key="5">
    <source>
        <dbReference type="Ensembl" id="ENSCSEP00000006486.1"/>
    </source>
</evidence>